<reference evidence="1 2" key="1">
    <citation type="submission" date="2019-02" db="EMBL/GenBank/DDBJ databases">
        <authorList>
            <person name="Goldberg S.R."/>
            <person name="Haltli B.A."/>
            <person name="Correa H."/>
            <person name="Russell K.G."/>
        </authorList>
    </citation>
    <scope>NUCLEOTIDE SEQUENCE [LARGE SCALE GENOMIC DNA]</scope>
    <source>
        <strain evidence="1 2">JCM 16186</strain>
    </source>
</reference>
<protein>
    <submittedName>
        <fullName evidence="1">Nucleotidyltransferase</fullName>
    </submittedName>
</protein>
<evidence type="ECO:0000313" key="1">
    <source>
        <dbReference type="EMBL" id="MTI28726.1"/>
    </source>
</evidence>
<gene>
    <name evidence="1" type="ORF">E1163_27455</name>
</gene>
<sequence>MTIDELKRKNLIIYECLSGSHAYGLSTPGSDIDIKGVFILPEDEFYGLNYVSQVSDESNDTVYYELRRFVELLSKSNPNILELLYSPEDCIRIMHPIFKPLRQSVLLSKECKESFGGYGIAQIRKARGLKKKILNPVEKERKSVLDFCYIAEGQGAVPVKAFLKQHGLKQHEFGLSRIAHMPEMYGLYHGSGEFKGIVKSDEANDVCLSTVPADMEPVGLMSFNKSAYSAYCREYKAYWDWVEKRNDQRYNSTLNHGKGYDAKNMMHTIRLLNMCEEIGRAGTLNVRREDREFLLSVKNGKYNYDDLLSMAELKLQQIEMVYQYSSLPESPEVAMLDQLLVYMRKELYRRRIK</sequence>
<dbReference type="PANTHER" id="PTHR34817">
    <property type="entry name" value="NUCLEOTIDYLTRANSFERASE"/>
    <property type="match status" value="1"/>
</dbReference>
<keyword evidence="2" id="KW-1185">Reference proteome</keyword>
<accession>A0ABW9RXG7</accession>
<proteinExistence type="predicted"/>
<dbReference type="Pfam" id="PF10127">
    <property type="entry name" value="RlaP"/>
    <property type="match status" value="1"/>
</dbReference>
<dbReference type="Proteomes" id="UP000798808">
    <property type="component" value="Unassembled WGS sequence"/>
</dbReference>
<organism evidence="1 2">
    <name type="scientific">Fulvivirga kasyanovii</name>
    <dbReference type="NCBI Taxonomy" id="396812"/>
    <lineage>
        <taxon>Bacteria</taxon>
        <taxon>Pseudomonadati</taxon>
        <taxon>Bacteroidota</taxon>
        <taxon>Cytophagia</taxon>
        <taxon>Cytophagales</taxon>
        <taxon>Fulvivirgaceae</taxon>
        <taxon>Fulvivirga</taxon>
    </lineage>
</organism>
<dbReference type="InterPro" id="IPR018775">
    <property type="entry name" value="RlaP"/>
</dbReference>
<dbReference type="PANTHER" id="PTHR34817:SF1">
    <property type="entry name" value="NUCLEOTIDYLTRANSFERASE"/>
    <property type="match status" value="1"/>
</dbReference>
<name>A0ABW9RXG7_9BACT</name>
<comment type="caution">
    <text evidence="1">The sequence shown here is derived from an EMBL/GenBank/DDBJ whole genome shotgun (WGS) entry which is preliminary data.</text>
</comment>
<dbReference type="RefSeq" id="WP_155176531.1">
    <property type="nucleotide sequence ID" value="NZ_BAAAFL010000049.1"/>
</dbReference>
<dbReference type="EMBL" id="SMLW01000671">
    <property type="protein sequence ID" value="MTI28726.1"/>
    <property type="molecule type" value="Genomic_DNA"/>
</dbReference>
<evidence type="ECO:0000313" key="2">
    <source>
        <dbReference type="Proteomes" id="UP000798808"/>
    </source>
</evidence>